<evidence type="ECO:0000313" key="3">
    <source>
        <dbReference type="EMBL" id="CAK7270432.1"/>
    </source>
</evidence>
<keyword evidence="1" id="KW-0732">Signal</keyword>
<sequence length="56" mass="5946">MKFVALTAYIASATALGINCRGSGFCGALSGKLYEIHDQISDMVDSGNGDRWFNDG</sequence>
<dbReference type="Proteomes" id="UP001642502">
    <property type="component" value="Unassembled WGS sequence"/>
</dbReference>
<accession>A0ABP0DT25</accession>
<dbReference type="EMBL" id="CAWUON010000059">
    <property type="protein sequence ID" value="CAK7270432.1"/>
    <property type="molecule type" value="Genomic_DNA"/>
</dbReference>
<dbReference type="Pfam" id="PF09044">
    <property type="entry name" value="Kp4"/>
    <property type="match status" value="1"/>
</dbReference>
<proteinExistence type="predicted"/>
<reference evidence="3 4" key="1">
    <citation type="submission" date="2024-01" db="EMBL/GenBank/DDBJ databases">
        <authorList>
            <person name="Allen C."/>
            <person name="Tagirdzhanova G."/>
        </authorList>
    </citation>
    <scope>NUCLEOTIDE SEQUENCE [LARGE SCALE GENOMIC DNA]</scope>
    <source>
        <strain evidence="3 4">CBS 119000</strain>
    </source>
</reference>
<gene>
    <name evidence="3" type="ORF">SEPCBS119000_004086</name>
</gene>
<feature type="chain" id="PRO_5046965936" description="Killer toxin Kp4 domain-containing protein" evidence="1">
    <location>
        <begin position="16"/>
        <end position="56"/>
    </location>
</feature>
<evidence type="ECO:0000313" key="4">
    <source>
        <dbReference type="Proteomes" id="UP001642502"/>
    </source>
</evidence>
<name>A0ABP0DT25_9PEZI</name>
<evidence type="ECO:0000256" key="1">
    <source>
        <dbReference type="SAM" id="SignalP"/>
    </source>
</evidence>
<feature type="domain" description="Killer toxin Kp4" evidence="2">
    <location>
        <begin position="4"/>
        <end position="56"/>
    </location>
</feature>
<feature type="non-terminal residue" evidence="3">
    <location>
        <position position="56"/>
    </location>
</feature>
<comment type="caution">
    <text evidence="3">The sequence shown here is derived from an EMBL/GenBank/DDBJ whole genome shotgun (WGS) entry which is preliminary data.</text>
</comment>
<dbReference type="SUPFAM" id="SSF55221">
    <property type="entry name" value="Yeast killer toxins"/>
    <property type="match status" value="1"/>
</dbReference>
<protein>
    <recommendedName>
        <fullName evidence="2">Killer toxin Kp4 domain-containing protein</fullName>
    </recommendedName>
</protein>
<evidence type="ECO:0000259" key="2">
    <source>
        <dbReference type="Pfam" id="PF09044"/>
    </source>
</evidence>
<feature type="signal peptide" evidence="1">
    <location>
        <begin position="1"/>
        <end position="15"/>
    </location>
</feature>
<organism evidence="3 4">
    <name type="scientific">Sporothrix epigloea</name>
    <dbReference type="NCBI Taxonomy" id="1892477"/>
    <lineage>
        <taxon>Eukaryota</taxon>
        <taxon>Fungi</taxon>
        <taxon>Dikarya</taxon>
        <taxon>Ascomycota</taxon>
        <taxon>Pezizomycotina</taxon>
        <taxon>Sordariomycetes</taxon>
        <taxon>Sordariomycetidae</taxon>
        <taxon>Ophiostomatales</taxon>
        <taxon>Ophiostomataceae</taxon>
        <taxon>Sporothrix</taxon>
    </lineage>
</organism>
<dbReference type="InterPro" id="IPR015131">
    <property type="entry name" value="Killer_tox_Kp4"/>
</dbReference>
<keyword evidence="4" id="KW-1185">Reference proteome</keyword>
<dbReference type="InterPro" id="IPR011329">
    <property type="entry name" value="Killer_tox_Kp4/SMK"/>
</dbReference>